<dbReference type="OrthoDB" id="443318at2759"/>
<dbReference type="GO" id="GO:0000324">
    <property type="term" value="C:fungal-type vacuole"/>
    <property type="evidence" value="ECO:0007669"/>
    <property type="project" value="TreeGrafter"/>
</dbReference>
<comment type="caution">
    <text evidence="8">The sequence shown here is derived from an EMBL/GenBank/DDBJ whole genome shotgun (WGS) entry which is preliminary data.</text>
</comment>
<dbReference type="InParanoid" id="A0A1X2HK92"/>
<evidence type="ECO:0000256" key="4">
    <source>
        <dbReference type="ARBA" id="ARBA00022729"/>
    </source>
</evidence>
<dbReference type="EMBL" id="MCGN01000003">
    <property type="protein sequence ID" value="ORY99016.1"/>
    <property type="molecule type" value="Genomic_DNA"/>
</dbReference>
<dbReference type="AlphaFoldDB" id="A0A1X2HK92"/>
<dbReference type="STRING" id="13706.A0A1X2HK92"/>
<keyword evidence="9" id="KW-1185">Reference proteome</keyword>
<dbReference type="EC" id="3.4.16.-" evidence="7"/>
<keyword evidence="5 7" id="KW-0378">Hydrolase</keyword>
<evidence type="ECO:0000256" key="5">
    <source>
        <dbReference type="ARBA" id="ARBA00022801"/>
    </source>
</evidence>
<dbReference type="Pfam" id="PF00450">
    <property type="entry name" value="Peptidase_S10"/>
    <property type="match status" value="1"/>
</dbReference>
<keyword evidence="6" id="KW-0325">Glycoprotein</keyword>
<dbReference type="PANTHER" id="PTHR11802:SF113">
    <property type="entry name" value="SERINE CARBOXYPEPTIDASE CTSA-4.1"/>
    <property type="match status" value="1"/>
</dbReference>
<dbReference type="Gene3D" id="1.10.287.410">
    <property type="match status" value="1"/>
</dbReference>
<protein>
    <recommendedName>
        <fullName evidence="7">Carboxypeptidase</fullName>
        <ecNumber evidence="7">3.4.16.-</ecNumber>
    </recommendedName>
</protein>
<feature type="signal peptide" evidence="7">
    <location>
        <begin position="1"/>
        <end position="21"/>
    </location>
</feature>
<dbReference type="PROSITE" id="PS00131">
    <property type="entry name" value="CARBOXYPEPT_SER_SER"/>
    <property type="match status" value="1"/>
</dbReference>
<name>A0A1X2HK92_SYNRA</name>
<dbReference type="InterPro" id="IPR029058">
    <property type="entry name" value="AB_hydrolase_fold"/>
</dbReference>
<dbReference type="PRINTS" id="PR00724">
    <property type="entry name" value="CRBOXYPTASEC"/>
</dbReference>
<dbReference type="GO" id="GO:0004185">
    <property type="term" value="F:serine-type carboxypeptidase activity"/>
    <property type="evidence" value="ECO:0007669"/>
    <property type="project" value="UniProtKB-UniRule"/>
</dbReference>
<dbReference type="PROSITE" id="PS00560">
    <property type="entry name" value="CARBOXYPEPT_SER_HIS"/>
    <property type="match status" value="1"/>
</dbReference>
<dbReference type="InterPro" id="IPR001563">
    <property type="entry name" value="Peptidase_S10"/>
</dbReference>
<organism evidence="8 9">
    <name type="scientific">Syncephalastrum racemosum</name>
    <name type="common">Filamentous fungus</name>
    <dbReference type="NCBI Taxonomy" id="13706"/>
    <lineage>
        <taxon>Eukaryota</taxon>
        <taxon>Fungi</taxon>
        <taxon>Fungi incertae sedis</taxon>
        <taxon>Mucoromycota</taxon>
        <taxon>Mucoromycotina</taxon>
        <taxon>Mucoromycetes</taxon>
        <taxon>Mucorales</taxon>
        <taxon>Syncephalastraceae</taxon>
        <taxon>Syncephalastrum</taxon>
    </lineage>
</organism>
<keyword evidence="4 7" id="KW-0732">Signal</keyword>
<sequence>MRLFSSCALAAVALFSYGVNAQADQQHVFSNHALHANEQGFHTFTSDKVQGYAVRAKQPVSCEKGVQYSGYLDNYDTDDHYFFYFFESRNNPKEDPFVLWLNGGPGCSSTAGLWMELGPCRVEESGNSTHYNPHSWNAAANMLFLDQPANVGYSYGKSRTKSSKESAKDVYAFLQLFLLEFSEYAANPLHIAGESYGGHYLPALSSEILRNNKEENVQSKGLIHLNYESMLIGNGWTNPIAQYKAYADYGCAEDSPAKPIYTQEQCESMRKSYPRCKALLTACARFPSPLTCVPAGLDCERSQQSSFDKTGLNPYDIRQKCSGNSGLCYDFIDAMTTYANRPEVRWELGVDNEAGDYEMCNNQVGYYFTLTGDGPHDFVPQVQETLAAGVRVLLYVGDQDWICNWYGNKAWALEMEWEGQEGFNAATDEPWHNKISGLPAGEVRSQDNLTFLRIFDAGHMVPYDQPENALDMFSRWLKNEALNEIKET</sequence>
<evidence type="ECO:0000256" key="7">
    <source>
        <dbReference type="RuleBase" id="RU361156"/>
    </source>
</evidence>
<evidence type="ECO:0000256" key="3">
    <source>
        <dbReference type="ARBA" id="ARBA00022670"/>
    </source>
</evidence>
<evidence type="ECO:0000256" key="1">
    <source>
        <dbReference type="ARBA" id="ARBA00009431"/>
    </source>
</evidence>
<reference evidence="8 9" key="1">
    <citation type="submission" date="2016-07" db="EMBL/GenBank/DDBJ databases">
        <title>Pervasive Adenine N6-methylation of Active Genes in Fungi.</title>
        <authorList>
            <consortium name="DOE Joint Genome Institute"/>
            <person name="Mondo S.J."/>
            <person name="Dannebaum R.O."/>
            <person name="Kuo R.C."/>
            <person name="Labutti K."/>
            <person name="Haridas S."/>
            <person name="Kuo A."/>
            <person name="Salamov A."/>
            <person name="Ahrendt S.R."/>
            <person name="Lipzen A."/>
            <person name="Sullivan W."/>
            <person name="Andreopoulos W.B."/>
            <person name="Clum A."/>
            <person name="Lindquist E."/>
            <person name="Daum C."/>
            <person name="Ramamoorthy G.K."/>
            <person name="Gryganskyi A."/>
            <person name="Culley D."/>
            <person name="Magnuson J.K."/>
            <person name="James T.Y."/>
            <person name="O'Malley M.A."/>
            <person name="Stajich J.E."/>
            <person name="Spatafora J.W."/>
            <person name="Visel A."/>
            <person name="Grigoriev I.V."/>
        </authorList>
    </citation>
    <scope>NUCLEOTIDE SEQUENCE [LARGE SCALE GENOMIC DNA]</scope>
    <source>
        <strain evidence="8 9">NRRL 2496</strain>
    </source>
</reference>
<evidence type="ECO:0000313" key="9">
    <source>
        <dbReference type="Proteomes" id="UP000242180"/>
    </source>
</evidence>
<dbReference type="InterPro" id="IPR033124">
    <property type="entry name" value="Ser_caboxypep_his_AS"/>
</dbReference>
<dbReference type="GO" id="GO:0006508">
    <property type="term" value="P:proteolysis"/>
    <property type="evidence" value="ECO:0007669"/>
    <property type="project" value="UniProtKB-KW"/>
</dbReference>
<dbReference type="PANTHER" id="PTHR11802">
    <property type="entry name" value="SERINE PROTEASE FAMILY S10 SERINE CARBOXYPEPTIDASE"/>
    <property type="match status" value="1"/>
</dbReference>
<dbReference type="Gene3D" id="3.40.50.1820">
    <property type="entry name" value="alpha/beta hydrolase"/>
    <property type="match status" value="1"/>
</dbReference>
<evidence type="ECO:0000313" key="8">
    <source>
        <dbReference type="EMBL" id="ORY99016.1"/>
    </source>
</evidence>
<comment type="similarity">
    <text evidence="1 7">Belongs to the peptidase S10 family.</text>
</comment>
<keyword evidence="2 7" id="KW-0121">Carboxypeptidase</keyword>
<proteinExistence type="inferred from homology"/>
<accession>A0A1X2HK92</accession>
<gene>
    <name evidence="8" type="ORF">BCR43DRAFT_488578</name>
</gene>
<evidence type="ECO:0000256" key="6">
    <source>
        <dbReference type="ARBA" id="ARBA00023180"/>
    </source>
</evidence>
<dbReference type="OMA" id="IYTDKEC"/>
<feature type="chain" id="PRO_5011834473" description="Carboxypeptidase" evidence="7">
    <location>
        <begin position="22"/>
        <end position="488"/>
    </location>
</feature>
<dbReference type="SUPFAM" id="SSF53474">
    <property type="entry name" value="alpha/beta-Hydrolases"/>
    <property type="match status" value="1"/>
</dbReference>
<keyword evidence="3 7" id="KW-0645">Protease</keyword>
<evidence type="ECO:0000256" key="2">
    <source>
        <dbReference type="ARBA" id="ARBA00022645"/>
    </source>
</evidence>
<dbReference type="Proteomes" id="UP000242180">
    <property type="component" value="Unassembled WGS sequence"/>
</dbReference>
<dbReference type="InterPro" id="IPR018202">
    <property type="entry name" value="Ser_caboxypep_ser_AS"/>
</dbReference>